<dbReference type="OrthoDB" id="3340520at2759"/>
<evidence type="ECO:0000313" key="1">
    <source>
        <dbReference type="EMBL" id="PWN41948.1"/>
    </source>
</evidence>
<dbReference type="AlphaFoldDB" id="A0A316VYG2"/>
<dbReference type="Pfam" id="PF07103">
    <property type="entry name" value="DUF1365"/>
    <property type="match status" value="1"/>
</dbReference>
<gene>
    <name evidence="1" type="ORF">IE81DRAFT_347836</name>
</gene>
<name>A0A316VYG2_9BASI</name>
<evidence type="ECO:0000313" key="2">
    <source>
        <dbReference type="Proteomes" id="UP000245783"/>
    </source>
</evidence>
<dbReference type="GeneID" id="37038068"/>
<organism evidence="1 2">
    <name type="scientific">Ceraceosorus guamensis</name>
    <dbReference type="NCBI Taxonomy" id="1522189"/>
    <lineage>
        <taxon>Eukaryota</taxon>
        <taxon>Fungi</taxon>
        <taxon>Dikarya</taxon>
        <taxon>Basidiomycota</taxon>
        <taxon>Ustilaginomycotina</taxon>
        <taxon>Exobasidiomycetes</taxon>
        <taxon>Ceraceosorales</taxon>
        <taxon>Ceraceosoraceae</taxon>
        <taxon>Ceraceosorus</taxon>
    </lineage>
</organism>
<evidence type="ECO:0008006" key="3">
    <source>
        <dbReference type="Google" id="ProtNLM"/>
    </source>
</evidence>
<dbReference type="PANTHER" id="PTHR33973">
    <property type="entry name" value="OS07G0153300 PROTEIN"/>
    <property type="match status" value="1"/>
</dbReference>
<protein>
    <recommendedName>
        <fullName evidence="3">DUF1365-domain-containing protein</fullName>
    </recommendedName>
</protein>
<reference evidence="1 2" key="1">
    <citation type="journal article" date="2018" name="Mol. Biol. Evol.">
        <title>Broad Genomic Sampling Reveals a Smut Pathogenic Ancestry of the Fungal Clade Ustilaginomycotina.</title>
        <authorList>
            <person name="Kijpornyongpan T."/>
            <person name="Mondo S.J."/>
            <person name="Barry K."/>
            <person name="Sandor L."/>
            <person name="Lee J."/>
            <person name="Lipzen A."/>
            <person name="Pangilinan J."/>
            <person name="LaButti K."/>
            <person name="Hainaut M."/>
            <person name="Henrissat B."/>
            <person name="Grigoriev I.V."/>
            <person name="Spatafora J.W."/>
            <person name="Aime M.C."/>
        </authorList>
    </citation>
    <scope>NUCLEOTIDE SEQUENCE [LARGE SCALE GENOMIC DNA]</scope>
    <source>
        <strain evidence="1 2">MCA 4658</strain>
    </source>
</reference>
<accession>A0A316VYG2</accession>
<dbReference type="Proteomes" id="UP000245783">
    <property type="component" value="Unassembled WGS sequence"/>
</dbReference>
<dbReference type="RefSeq" id="XP_025369108.1">
    <property type="nucleotide sequence ID" value="XM_025516198.1"/>
</dbReference>
<dbReference type="EMBL" id="KZ819385">
    <property type="protein sequence ID" value="PWN41948.1"/>
    <property type="molecule type" value="Genomic_DNA"/>
</dbReference>
<proteinExistence type="predicted"/>
<keyword evidence="2" id="KW-1185">Reference proteome</keyword>
<dbReference type="InParanoid" id="A0A316VYG2"/>
<dbReference type="InterPro" id="IPR010775">
    <property type="entry name" value="DUF1365"/>
</dbReference>
<sequence length="697" mass="77344">MSTNTTQAWWGSGFRLATPASCWEECGRCSIVFALRALDIAVPTLFLLLWLKHAWNALKSKAAAADASSTAHAQHSPQSQQQQHKAWVSSCKVRHARFIPTTHAFAYPALYGIYELSALESGQCDAQGAFRWQGHGEEARVGGEDESGADWLPCVTAIHPSSHLHLAIPSLSTSTRYRVEGSILRKLAWELRERGHTETGPQDEASLRDDWRSQLGQVWMVCMPSLAGLQGINPLTTYFVHRPTSSESERGPLWLCVLEVHNTFSERHLYILEVGKGEDALPSSATKHRGSYEHSWTFDRAFHVSPFNDRGGWYRLLLSPLWKEGRQHPEIDIRLVLLVASKDEGGERQIGELVAKPHADDAFRRKKLFATLNSTQVRPLTTSTMWWALVRQPFDLILPFGRILAEAAKLHFQKRLSVFPKPEVRAPLAHHQELSSSKVLSNDVQARRGSAAAELVRGAIGWQAETGAEKTARERLAAFARARADENGPGLKIVSADPLAEKFEIATSQEHADVPAMVITTRSQAVYSDLLLFPPRLAHLVGSVAGQRWDAPADALHSYLMPLVKSSAQKMGWRTRCARSIRRKHLAWLLTFCDLPSEGPHSASALSNMVDAPHPLDQLSTPDGSLDEPSLNHLFALLSTASSARLEEFLVRRSGVHYVSGTEGWLELRRAMAHFDSRSDSSIKASWDLKLGSVLAS</sequence>
<dbReference type="PANTHER" id="PTHR33973:SF4">
    <property type="entry name" value="OS07G0153300 PROTEIN"/>
    <property type="match status" value="1"/>
</dbReference>